<dbReference type="InterPro" id="IPR002925">
    <property type="entry name" value="Dienelactn_hydro"/>
</dbReference>
<accession>A0A091LQS2</accession>
<evidence type="ECO:0000256" key="3">
    <source>
        <dbReference type="ARBA" id="ARBA00014180"/>
    </source>
</evidence>
<keyword evidence="6" id="KW-1185">Reference proteome</keyword>
<sequence>FFAGREAWKPSDDWSKFDDCLKTRNAGKINKEADAVLKYLKEQCGAKKLGVIGFCCGGIAVHHLMVTYPELKAGISLYGLIKHSGDISNLLNPTCFIFAEKDDFIPLHQVILLEQKLKENCKVNYEVKIYPRQTHSFVHCRREDINPQDRPYIEEEEKNMISWLKKYI</sequence>
<comment type="similarity">
    <text evidence="2">Belongs to the dienelactone hydrolase family.</text>
</comment>
<dbReference type="Gene3D" id="3.40.50.1820">
    <property type="entry name" value="alpha/beta hydrolase"/>
    <property type="match status" value="1"/>
</dbReference>
<dbReference type="EMBL" id="KK506409">
    <property type="protein sequence ID" value="KFP61521.1"/>
    <property type="molecule type" value="Genomic_DNA"/>
</dbReference>
<name>A0A091LQS2_CARIC</name>
<feature type="domain" description="Dienelactone hydrolase" evidence="4">
    <location>
        <begin position="17"/>
        <end position="167"/>
    </location>
</feature>
<dbReference type="Proteomes" id="UP000054116">
    <property type="component" value="Unassembled WGS sequence"/>
</dbReference>
<feature type="non-terminal residue" evidence="5">
    <location>
        <position position="1"/>
    </location>
</feature>
<dbReference type="AlphaFoldDB" id="A0A091LQS2"/>
<reference evidence="5 6" key="1">
    <citation type="submission" date="2014-04" db="EMBL/GenBank/DDBJ databases">
        <title>Genome evolution of avian class.</title>
        <authorList>
            <person name="Zhang G."/>
            <person name="Li C."/>
        </authorList>
    </citation>
    <scope>NUCLEOTIDE SEQUENCE [LARGE SCALE GENOMIC DNA]</scope>
    <source>
        <strain evidence="5">BGI_N322</strain>
    </source>
</reference>
<dbReference type="InterPro" id="IPR042946">
    <property type="entry name" value="CMBL"/>
</dbReference>
<dbReference type="GO" id="GO:0005829">
    <property type="term" value="C:cytosol"/>
    <property type="evidence" value="ECO:0007669"/>
    <property type="project" value="UniProtKB-SubCell"/>
</dbReference>
<protein>
    <recommendedName>
        <fullName evidence="3">Carboxymethylenebutenolidase homolog</fullName>
    </recommendedName>
</protein>
<dbReference type="PANTHER" id="PTHR46812">
    <property type="entry name" value="CARBOXYMETHYLENEBUTENOLIDASE HOMOLOG"/>
    <property type="match status" value="1"/>
</dbReference>
<proteinExistence type="inferred from homology"/>
<organism evidence="5 6">
    <name type="scientific">Cariama cristata</name>
    <name type="common">Red-legged seriema</name>
    <dbReference type="NCBI Taxonomy" id="54380"/>
    <lineage>
        <taxon>Eukaryota</taxon>
        <taxon>Metazoa</taxon>
        <taxon>Chordata</taxon>
        <taxon>Craniata</taxon>
        <taxon>Vertebrata</taxon>
        <taxon>Euteleostomi</taxon>
        <taxon>Archelosauria</taxon>
        <taxon>Archosauria</taxon>
        <taxon>Dinosauria</taxon>
        <taxon>Saurischia</taxon>
        <taxon>Theropoda</taxon>
        <taxon>Coelurosauria</taxon>
        <taxon>Aves</taxon>
        <taxon>Neognathae</taxon>
        <taxon>Neoaves</taxon>
        <taxon>Telluraves</taxon>
        <taxon>Australaves</taxon>
        <taxon>Cariamiformes</taxon>
        <taxon>Cariamidae</taxon>
        <taxon>Cariama</taxon>
    </lineage>
</organism>
<dbReference type="InterPro" id="IPR029058">
    <property type="entry name" value="AB_hydrolase_fold"/>
</dbReference>
<feature type="non-terminal residue" evidence="5">
    <location>
        <position position="168"/>
    </location>
</feature>
<dbReference type="ESTHER" id="colli-a0a2i0mwb1">
    <property type="family name" value="CMBL"/>
</dbReference>
<gene>
    <name evidence="5" type="ORF">N322_06895</name>
</gene>
<evidence type="ECO:0000259" key="4">
    <source>
        <dbReference type="Pfam" id="PF01738"/>
    </source>
</evidence>
<dbReference type="Pfam" id="PF01738">
    <property type="entry name" value="DLH"/>
    <property type="match status" value="1"/>
</dbReference>
<dbReference type="PANTHER" id="PTHR46812:SF3">
    <property type="entry name" value="CARBOXYMETHYLENEBUTENOLIDASE HOMOLOG"/>
    <property type="match status" value="1"/>
</dbReference>
<evidence type="ECO:0000313" key="5">
    <source>
        <dbReference type="EMBL" id="KFP61521.1"/>
    </source>
</evidence>
<comment type="subcellular location">
    <subcellularLocation>
        <location evidence="1">Cytoplasm</location>
        <location evidence="1">Cytosol</location>
    </subcellularLocation>
</comment>
<evidence type="ECO:0000256" key="1">
    <source>
        <dbReference type="ARBA" id="ARBA00004514"/>
    </source>
</evidence>
<evidence type="ECO:0000256" key="2">
    <source>
        <dbReference type="ARBA" id="ARBA00008456"/>
    </source>
</evidence>
<dbReference type="GO" id="GO:0016787">
    <property type="term" value="F:hydrolase activity"/>
    <property type="evidence" value="ECO:0007669"/>
    <property type="project" value="InterPro"/>
</dbReference>
<dbReference type="SUPFAM" id="SSF53474">
    <property type="entry name" value="alpha/beta-Hydrolases"/>
    <property type="match status" value="1"/>
</dbReference>
<evidence type="ECO:0000313" key="6">
    <source>
        <dbReference type="Proteomes" id="UP000054116"/>
    </source>
</evidence>